<evidence type="ECO:0000256" key="2">
    <source>
        <dbReference type="ARBA" id="ARBA00022679"/>
    </source>
</evidence>
<evidence type="ECO:0000313" key="7">
    <source>
        <dbReference type="Proteomes" id="UP000282184"/>
    </source>
</evidence>
<dbReference type="GO" id="GO:0016301">
    <property type="term" value="F:kinase activity"/>
    <property type="evidence" value="ECO:0007669"/>
    <property type="project" value="UniProtKB-KW"/>
</dbReference>
<comment type="similarity">
    <text evidence="1">Belongs to the carbohydrate kinase PfkB family.</text>
</comment>
<dbReference type="InterPro" id="IPR050306">
    <property type="entry name" value="PfkB_Carbo_kinase"/>
</dbReference>
<gene>
    <name evidence="6" type="ORF">EJV47_09400</name>
</gene>
<comment type="caution">
    <text evidence="6">The sequence shown here is derived from an EMBL/GenBank/DDBJ whole genome shotgun (WGS) entry which is preliminary data.</text>
</comment>
<dbReference type="CDD" id="cd01167">
    <property type="entry name" value="bac_FRK"/>
    <property type="match status" value="1"/>
</dbReference>
<dbReference type="InterPro" id="IPR029056">
    <property type="entry name" value="Ribokinase-like"/>
</dbReference>
<proteinExistence type="inferred from homology"/>
<dbReference type="PROSITE" id="PS00584">
    <property type="entry name" value="PFKB_KINASES_2"/>
    <property type="match status" value="1"/>
</dbReference>
<reference evidence="6 7" key="1">
    <citation type="submission" date="2018-12" db="EMBL/GenBank/DDBJ databases">
        <title>Hymenobacter gummosus sp. nov., isolated from a spring.</title>
        <authorList>
            <person name="Nie L."/>
        </authorList>
    </citation>
    <scope>NUCLEOTIDE SEQUENCE [LARGE SCALE GENOMIC DNA]</scope>
    <source>
        <strain evidence="6 7">KCTC 52166</strain>
    </source>
</reference>
<sequence length="322" mass="34744">MLWDVLPSGKQPGGAPFNVAVHLHQLGVPTQLISRVGDDDLGAELLDFVASKGLSTDYVQLGRTHLTGVVKANVDDAQEVTYKIVQPVAWDYIQHEPGLDALVAGADMFVFGSLAARSPATRETLYRLLEHARFNVFDVNMRPPHYTKDVVKYLLQKADLVKMNHHELAEISGWFGQELGAEADRPAAMQWLATRFNLQAVCVTCGADGALLWTNNQLYRAPGVRVEVKDTIGSGDSFLAALLKGWLAGQEPGECLRLACATGALVAKHYGATPTFTEAQVRELLASASRDPSGAGPLPSLDARHEKGEGEPNVSKHVADAS</sequence>
<feature type="domain" description="Carbohydrate kinase PfkB" evidence="5">
    <location>
        <begin position="10"/>
        <end position="274"/>
    </location>
</feature>
<dbReference type="SUPFAM" id="SSF53613">
    <property type="entry name" value="Ribokinase-like"/>
    <property type="match status" value="1"/>
</dbReference>
<dbReference type="PANTHER" id="PTHR43085">
    <property type="entry name" value="HEXOKINASE FAMILY MEMBER"/>
    <property type="match status" value="1"/>
</dbReference>
<dbReference type="InterPro" id="IPR011611">
    <property type="entry name" value="PfkB_dom"/>
</dbReference>
<feature type="region of interest" description="Disordered" evidence="4">
    <location>
        <begin position="287"/>
        <end position="322"/>
    </location>
</feature>
<evidence type="ECO:0000256" key="3">
    <source>
        <dbReference type="ARBA" id="ARBA00022777"/>
    </source>
</evidence>
<name>A0A431U513_9BACT</name>
<evidence type="ECO:0000313" key="6">
    <source>
        <dbReference type="EMBL" id="RTQ50959.1"/>
    </source>
</evidence>
<dbReference type="PANTHER" id="PTHR43085:SF57">
    <property type="entry name" value="CARBOHYDRATE KINASE PFKB DOMAIN-CONTAINING PROTEIN"/>
    <property type="match status" value="1"/>
</dbReference>
<keyword evidence="3 6" id="KW-0418">Kinase</keyword>
<dbReference type="Proteomes" id="UP000282184">
    <property type="component" value="Unassembled WGS sequence"/>
</dbReference>
<dbReference type="OrthoDB" id="9813569at2"/>
<accession>A0A431U513</accession>
<dbReference type="Gene3D" id="3.40.1190.20">
    <property type="match status" value="1"/>
</dbReference>
<keyword evidence="7" id="KW-1185">Reference proteome</keyword>
<organism evidence="6 7">
    <name type="scientific">Hymenobacter gummosus</name>
    <dbReference type="NCBI Taxonomy" id="1776032"/>
    <lineage>
        <taxon>Bacteria</taxon>
        <taxon>Pseudomonadati</taxon>
        <taxon>Bacteroidota</taxon>
        <taxon>Cytophagia</taxon>
        <taxon>Cytophagales</taxon>
        <taxon>Hymenobacteraceae</taxon>
        <taxon>Hymenobacter</taxon>
    </lineage>
</organism>
<evidence type="ECO:0000259" key="5">
    <source>
        <dbReference type="Pfam" id="PF00294"/>
    </source>
</evidence>
<dbReference type="EMBL" id="RXOF01000004">
    <property type="protein sequence ID" value="RTQ50959.1"/>
    <property type="molecule type" value="Genomic_DNA"/>
</dbReference>
<dbReference type="PROSITE" id="PS00583">
    <property type="entry name" value="PFKB_KINASES_1"/>
    <property type="match status" value="1"/>
</dbReference>
<evidence type="ECO:0000256" key="1">
    <source>
        <dbReference type="ARBA" id="ARBA00010688"/>
    </source>
</evidence>
<dbReference type="InterPro" id="IPR002173">
    <property type="entry name" value="Carboh/pur_kinase_PfkB_CS"/>
</dbReference>
<dbReference type="AlphaFoldDB" id="A0A431U513"/>
<keyword evidence="2" id="KW-0808">Transferase</keyword>
<protein>
    <submittedName>
        <fullName evidence="6">Carbohydrate kinase</fullName>
    </submittedName>
</protein>
<evidence type="ECO:0000256" key="4">
    <source>
        <dbReference type="SAM" id="MobiDB-lite"/>
    </source>
</evidence>
<dbReference type="Pfam" id="PF00294">
    <property type="entry name" value="PfkB"/>
    <property type="match status" value="1"/>
</dbReference>